<dbReference type="Gene3D" id="3.40.50.1820">
    <property type="entry name" value="alpha/beta hydrolase"/>
    <property type="match status" value="1"/>
</dbReference>
<sequence>MRVTIMLACFFFLAGCKKDPVLTDAMLGGETIFDPSVYDPGKYLVSLAKPNPTPSEASTPVIITVHGYSASTFEWDEFRSFASGRSNVLISQVLMGGHGVSYADFKNASWQDWKQPVLEEYMRLEKAGYTNISLAGSSTGSAVILNMLADGFFIEHTKPRQIFLIDPIVIPADKSLSLIGIAGPIIGYTEADNTAEEDKHWYHYRPYETLKELKELTGLVRHDLQKGFRLPAGTQLKVYKSKKDTTADPVSAVLIYKGLKSADAQPVEVEMIDSELHVFTRLDLRPNLMPKDRDNQKNAFEDILSRLN</sequence>
<dbReference type="RefSeq" id="WP_204660934.1">
    <property type="nucleotide sequence ID" value="NZ_CP056775.1"/>
</dbReference>
<proteinExistence type="predicted"/>
<name>A0ABX7I2R2_9BACT</name>
<organism evidence="1 2">
    <name type="scientific">Dyadobacter sandarakinus</name>
    <dbReference type="NCBI Taxonomy" id="2747268"/>
    <lineage>
        <taxon>Bacteria</taxon>
        <taxon>Pseudomonadati</taxon>
        <taxon>Bacteroidota</taxon>
        <taxon>Cytophagia</taxon>
        <taxon>Cytophagales</taxon>
        <taxon>Spirosomataceae</taxon>
        <taxon>Dyadobacter</taxon>
    </lineage>
</organism>
<keyword evidence="2" id="KW-1185">Reference proteome</keyword>
<dbReference type="PROSITE" id="PS51257">
    <property type="entry name" value="PROKAR_LIPOPROTEIN"/>
    <property type="match status" value="1"/>
</dbReference>
<accession>A0ABX7I2R2</accession>
<protein>
    <submittedName>
        <fullName evidence="1">Esterase</fullName>
    </submittedName>
</protein>
<evidence type="ECO:0000313" key="1">
    <source>
        <dbReference type="EMBL" id="QRR00173.1"/>
    </source>
</evidence>
<reference evidence="1 2" key="1">
    <citation type="submission" date="2020-06" db="EMBL/GenBank/DDBJ databases">
        <title>Dyadobacter sandarakinus sp. nov., isolated from the soil of the Arctic Yellow River Station.</title>
        <authorList>
            <person name="Zhang Y."/>
            <person name="Peng F."/>
        </authorList>
    </citation>
    <scope>NUCLEOTIDE SEQUENCE [LARGE SCALE GENOMIC DNA]</scope>
    <source>
        <strain evidence="1 2">Q3-56</strain>
    </source>
</reference>
<dbReference type="Proteomes" id="UP000612680">
    <property type="component" value="Chromosome"/>
</dbReference>
<dbReference type="SUPFAM" id="SSF53474">
    <property type="entry name" value="alpha/beta-Hydrolases"/>
    <property type="match status" value="1"/>
</dbReference>
<dbReference type="InterPro" id="IPR029058">
    <property type="entry name" value="AB_hydrolase_fold"/>
</dbReference>
<gene>
    <name evidence="1" type="ORF">HWI92_04275</name>
</gene>
<evidence type="ECO:0000313" key="2">
    <source>
        <dbReference type="Proteomes" id="UP000612680"/>
    </source>
</evidence>
<dbReference type="EMBL" id="CP056775">
    <property type="protein sequence ID" value="QRR00173.1"/>
    <property type="molecule type" value="Genomic_DNA"/>
</dbReference>